<dbReference type="PROSITE" id="PS51257">
    <property type="entry name" value="PROKAR_LIPOPROTEIN"/>
    <property type="match status" value="1"/>
</dbReference>
<dbReference type="EMBL" id="DXBX01000004">
    <property type="protein sequence ID" value="HIZ32029.1"/>
    <property type="molecule type" value="Genomic_DNA"/>
</dbReference>
<protein>
    <recommendedName>
        <fullName evidence="4">DUF4906 domain-containing protein</fullName>
    </recommendedName>
</protein>
<evidence type="ECO:0008006" key="4">
    <source>
        <dbReference type="Google" id="ProtNLM"/>
    </source>
</evidence>
<evidence type="ECO:0000313" key="2">
    <source>
        <dbReference type="EMBL" id="HIZ32029.1"/>
    </source>
</evidence>
<evidence type="ECO:0000256" key="1">
    <source>
        <dbReference type="SAM" id="SignalP"/>
    </source>
</evidence>
<organism evidence="2 3">
    <name type="scientific">Candidatus Bacteroides merdigallinarum</name>
    <dbReference type="NCBI Taxonomy" id="2838473"/>
    <lineage>
        <taxon>Bacteria</taxon>
        <taxon>Pseudomonadati</taxon>
        <taxon>Bacteroidota</taxon>
        <taxon>Bacteroidia</taxon>
        <taxon>Bacteroidales</taxon>
        <taxon>Bacteroidaceae</taxon>
        <taxon>Bacteroides</taxon>
    </lineage>
</organism>
<feature type="signal peptide" evidence="1">
    <location>
        <begin position="1"/>
        <end position="27"/>
    </location>
</feature>
<accession>A0A9D2E6S4</accession>
<dbReference type="AlphaFoldDB" id="A0A9D2E6S4"/>
<comment type="caution">
    <text evidence="2">The sequence shown here is derived from an EMBL/GenBank/DDBJ whole genome shotgun (WGS) entry which is preliminary data.</text>
</comment>
<name>A0A9D2E6S4_9BACE</name>
<reference evidence="2" key="1">
    <citation type="journal article" date="2021" name="PeerJ">
        <title>Extensive microbial diversity within the chicken gut microbiome revealed by metagenomics and culture.</title>
        <authorList>
            <person name="Gilroy R."/>
            <person name="Ravi A."/>
            <person name="Getino M."/>
            <person name="Pursley I."/>
            <person name="Horton D.L."/>
            <person name="Alikhan N.F."/>
            <person name="Baker D."/>
            <person name="Gharbi K."/>
            <person name="Hall N."/>
            <person name="Watson M."/>
            <person name="Adriaenssens E.M."/>
            <person name="Foster-Nyarko E."/>
            <person name="Jarju S."/>
            <person name="Secka A."/>
            <person name="Antonio M."/>
            <person name="Oren A."/>
            <person name="Chaudhuri R.R."/>
            <person name="La Ragione R."/>
            <person name="Hildebrand F."/>
            <person name="Pallen M.J."/>
        </authorList>
    </citation>
    <scope>NUCLEOTIDE SEQUENCE</scope>
    <source>
        <strain evidence="2">ChiHjej9B8-1298</strain>
    </source>
</reference>
<evidence type="ECO:0000313" key="3">
    <source>
        <dbReference type="Proteomes" id="UP000824028"/>
    </source>
</evidence>
<dbReference type="Proteomes" id="UP000824028">
    <property type="component" value="Unassembled WGS sequence"/>
</dbReference>
<keyword evidence="1" id="KW-0732">Signal</keyword>
<feature type="chain" id="PRO_5039730273" description="DUF4906 domain-containing protein" evidence="1">
    <location>
        <begin position="28"/>
        <end position="815"/>
    </location>
</feature>
<proteinExistence type="predicted"/>
<sequence>MTNQRHSMMKTRIHTLLPAALLLLATACEDTLTAPGNPATGNGPTLTLALDNREDNGQTRSELTDGAPVNHVQSVRILVFKGEGDDATYEGEEIYTGANKGAIAWPTPTEEGQEKPDQIIYQMNYPFVEDETYTLLGVGQDEQFATTYDLIDNNDKNDIEQGTTLTNAYAKLKENASPKECDFYTGTTTFTYEGRDTHIDDLRMKRRVAGVLLYVTEIPQSLTDENNNNNYRITSIRVCLGEIVNQNSSVRLQRDFENWNEEPAGQDKLDGSNVIAEITGLENWTYTDRQDFYMEDGSIKTARTGVYMLPLNATEGTPTFTVKMYGKKLSSDATGGATEGEEKELKSFTVEQRDTDGESVTSFPIRSNYLYSIGKYNPEEGVDEPISLSGDPIYLEVLPFDELEVSHDFGEAPVQALFNPDFDEETKIFNCMNGWVNIKILPPLITIRENVTQITATIIEDDPIEGDREGEKYLRHWLYMREHTNDNRESDTYTQNNLVLYSSESDQPMDWNNMSITLFMEDYARRRTWGWTETGTWSPTDNDIKNIQDDVRNATVILTTTIQQDEQTIERTDVLHIKQYNTITVRYQGRDEVDNDELENAFADCGFSREDMTIDEEGNLFYDGWGFWDTNNISIYSGDGIGSRGNGSWNLENIQANSGWTGTAVIRAQYTFKEIQTEGTDAKKMRCSIRTTDKDSRTNTGWYLPAEFEMEGLMVLSADCSDKGYNTSYPNLMNTITNLTYDRDFWTSTTAGIYSTSETDRNKKSYAYEITKSNDSDYSWQRNKFIRDRNNNDVPINKCYIRQARKFSDKYNGQW</sequence>
<reference evidence="2" key="2">
    <citation type="submission" date="2021-04" db="EMBL/GenBank/DDBJ databases">
        <authorList>
            <person name="Gilroy R."/>
        </authorList>
    </citation>
    <scope>NUCLEOTIDE SEQUENCE</scope>
    <source>
        <strain evidence="2">ChiHjej9B8-1298</strain>
    </source>
</reference>
<gene>
    <name evidence="2" type="ORF">H9814_00565</name>
</gene>